<accession>A0A5B7I5Z1</accession>
<dbReference type="Proteomes" id="UP000324222">
    <property type="component" value="Unassembled WGS sequence"/>
</dbReference>
<dbReference type="AlphaFoldDB" id="A0A5B7I5Z1"/>
<comment type="caution">
    <text evidence="2">The sequence shown here is derived from an EMBL/GenBank/DDBJ whole genome shotgun (WGS) entry which is preliminary data.</text>
</comment>
<gene>
    <name evidence="2" type="ORF">E2C01_074562</name>
</gene>
<feature type="region of interest" description="Disordered" evidence="1">
    <location>
        <begin position="1"/>
        <end position="35"/>
    </location>
</feature>
<feature type="compositionally biased region" description="Gly residues" evidence="1">
    <location>
        <begin position="1"/>
        <end position="13"/>
    </location>
</feature>
<organism evidence="2 3">
    <name type="scientific">Portunus trituberculatus</name>
    <name type="common">Swimming crab</name>
    <name type="synonym">Neptunus trituberculatus</name>
    <dbReference type="NCBI Taxonomy" id="210409"/>
    <lineage>
        <taxon>Eukaryota</taxon>
        <taxon>Metazoa</taxon>
        <taxon>Ecdysozoa</taxon>
        <taxon>Arthropoda</taxon>
        <taxon>Crustacea</taxon>
        <taxon>Multicrustacea</taxon>
        <taxon>Malacostraca</taxon>
        <taxon>Eumalacostraca</taxon>
        <taxon>Eucarida</taxon>
        <taxon>Decapoda</taxon>
        <taxon>Pleocyemata</taxon>
        <taxon>Brachyura</taxon>
        <taxon>Eubrachyura</taxon>
        <taxon>Portunoidea</taxon>
        <taxon>Portunidae</taxon>
        <taxon>Portuninae</taxon>
        <taxon>Portunus</taxon>
    </lineage>
</organism>
<name>A0A5B7I5Z1_PORTR</name>
<proteinExistence type="predicted"/>
<sequence length="111" mass="11491">MSNGGGGGGGDGGGDGDDGGMSLVIGGGGGIRGGENVSRQVLNLSFTQSIPTHSVTHKQPCVEPQLLITWGTIAHTHNGRQAASRQREGAWELTGTRPRNSASSQRRRLEE</sequence>
<evidence type="ECO:0000256" key="1">
    <source>
        <dbReference type="SAM" id="MobiDB-lite"/>
    </source>
</evidence>
<reference evidence="2 3" key="1">
    <citation type="submission" date="2019-05" db="EMBL/GenBank/DDBJ databases">
        <title>Another draft genome of Portunus trituberculatus and its Hox gene families provides insights of decapod evolution.</title>
        <authorList>
            <person name="Jeong J.-H."/>
            <person name="Song I."/>
            <person name="Kim S."/>
            <person name="Choi T."/>
            <person name="Kim D."/>
            <person name="Ryu S."/>
            <person name="Kim W."/>
        </authorList>
    </citation>
    <scope>NUCLEOTIDE SEQUENCE [LARGE SCALE GENOMIC DNA]</scope>
    <source>
        <tissue evidence="2">Muscle</tissue>
    </source>
</reference>
<feature type="region of interest" description="Disordered" evidence="1">
    <location>
        <begin position="77"/>
        <end position="111"/>
    </location>
</feature>
<evidence type="ECO:0000313" key="2">
    <source>
        <dbReference type="EMBL" id="MPC80000.1"/>
    </source>
</evidence>
<evidence type="ECO:0000313" key="3">
    <source>
        <dbReference type="Proteomes" id="UP000324222"/>
    </source>
</evidence>
<dbReference type="EMBL" id="VSRR010052683">
    <property type="protein sequence ID" value="MPC80000.1"/>
    <property type="molecule type" value="Genomic_DNA"/>
</dbReference>
<keyword evidence="3" id="KW-1185">Reference proteome</keyword>
<protein>
    <submittedName>
        <fullName evidence="2">Uncharacterized protein</fullName>
    </submittedName>
</protein>